<comment type="caution">
    <text evidence="1">The sequence shown here is derived from an EMBL/GenBank/DDBJ whole genome shotgun (WGS) entry which is preliminary data.</text>
</comment>
<keyword evidence="2" id="KW-1185">Reference proteome</keyword>
<name>A0ABW1EBZ3_9BACT</name>
<protein>
    <recommendedName>
        <fullName evidence="3">DUF3558 domain-containing protein</fullName>
    </recommendedName>
</protein>
<evidence type="ECO:0000313" key="1">
    <source>
        <dbReference type="EMBL" id="MFC5861545.1"/>
    </source>
</evidence>
<accession>A0ABW1EBZ3</accession>
<sequence length="177" mass="18763">MAIERAERSRFLLRIATAVPGILLLGLSADAFAANTCPWMNEASASGLLGGNAKGAYIATSQSPTASCTFTQQAADGTRTLRIVVTRFEDDPHAGFTKRKMACQSEPTPLKAIGNETVVCALNDDSSSEGIRAIGRVRDQVFEIMIITSLADDPILTESALKSQIKAAAEQVSGNLF</sequence>
<proteinExistence type="predicted"/>
<dbReference type="RefSeq" id="WP_263333481.1">
    <property type="nucleotide sequence ID" value="NZ_JAGSYH010000002.1"/>
</dbReference>
<dbReference type="Proteomes" id="UP001596091">
    <property type="component" value="Unassembled WGS sequence"/>
</dbReference>
<reference evidence="2" key="1">
    <citation type="journal article" date="2019" name="Int. J. Syst. Evol. Microbiol.">
        <title>The Global Catalogue of Microorganisms (GCM) 10K type strain sequencing project: providing services to taxonomists for standard genome sequencing and annotation.</title>
        <authorList>
            <consortium name="The Broad Institute Genomics Platform"/>
            <consortium name="The Broad Institute Genome Sequencing Center for Infectious Disease"/>
            <person name="Wu L."/>
            <person name="Ma J."/>
        </authorList>
    </citation>
    <scope>NUCLEOTIDE SEQUENCE [LARGE SCALE GENOMIC DNA]</scope>
    <source>
        <strain evidence="2">JCM 4087</strain>
    </source>
</reference>
<evidence type="ECO:0008006" key="3">
    <source>
        <dbReference type="Google" id="ProtNLM"/>
    </source>
</evidence>
<organism evidence="1 2">
    <name type="scientific">Acidicapsa dinghuensis</name>
    <dbReference type="NCBI Taxonomy" id="2218256"/>
    <lineage>
        <taxon>Bacteria</taxon>
        <taxon>Pseudomonadati</taxon>
        <taxon>Acidobacteriota</taxon>
        <taxon>Terriglobia</taxon>
        <taxon>Terriglobales</taxon>
        <taxon>Acidobacteriaceae</taxon>
        <taxon>Acidicapsa</taxon>
    </lineage>
</organism>
<dbReference type="EMBL" id="JBHSPH010000001">
    <property type="protein sequence ID" value="MFC5861545.1"/>
    <property type="molecule type" value="Genomic_DNA"/>
</dbReference>
<evidence type="ECO:0000313" key="2">
    <source>
        <dbReference type="Proteomes" id="UP001596091"/>
    </source>
</evidence>
<gene>
    <name evidence="1" type="ORF">ACFPT7_04525</name>
</gene>